<dbReference type="FunFam" id="3.30.430.20:FF:000002">
    <property type="entry name" value="Cysteine-rich receptor-like protein kinase 10"/>
    <property type="match status" value="1"/>
</dbReference>
<dbReference type="OMA" id="ARNSHNA"/>
<comment type="subcellular location">
    <subcellularLocation>
        <location evidence="1">Secreted</location>
    </subcellularLocation>
</comment>
<dbReference type="InterPro" id="IPR002902">
    <property type="entry name" value="GNK2"/>
</dbReference>
<evidence type="ECO:0000313" key="7">
    <source>
        <dbReference type="EMBL" id="CDP21285.1"/>
    </source>
</evidence>
<name>A0A068VKF7_COFCA</name>
<dbReference type="PANTHER" id="PTHR32411">
    <property type="entry name" value="CYSTEINE-RICH REPEAT SECRETORY PROTEIN 38-RELATED"/>
    <property type="match status" value="1"/>
</dbReference>
<sequence>MTNACCVNRNESMFSRADWGISFFARNSHNATDPNKFNQVLRDMMKEIASRAANDGLVWREKFAVQEANYSPSQRIYALGQCTPDLSRNDFEKCLRNAIFQISGYCSNSLGCKVMSFSCNIRYALYKFYSSVSPTPKPASNLGPTALPFPPPSNSTNSEGHFQFLLN</sequence>
<organism evidence="7 8">
    <name type="scientific">Coffea canephora</name>
    <name type="common">Robusta coffee</name>
    <dbReference type="NCBI Taxonomy" id="49390"/>
    <lineage>
        <taxon>Eukaryota</taxon>
        <taxon>Viridiplantae</taxon>
        <taxon>Streptophyta</taxon>
        <taxon>Embryophyta</taxon>
        <taxon>Tracheophyta</taxon>
        <taxon>Spermatophyta</taxon>
        <taxon>Magnoliopsida</taxon>
        <taxon>eudicotyledons</taxon>
        <taxon>Gunneridae</taxon>
        <taxon>Pentapetalae</taxon>
        <taxon>asterids</taxon>
        <taxon>lamiids</taxon>
        <taxon>Gentianales</taxon>
        <taxon>Rubiaceae</taxon>
        <taxon>Ixoroideae</taxon>
        <taxon>Gardenieae complex</taxon>
        <taxon>Bertiereae - Coffeeae clade</taxon>
        <taxon>Coffeeae</taxon>
        <taxon>Coffea</taxon>
    </lineage>
</organism>
<dbReference type="OrthoDB" id="1909574at2759"/>
<keyword evidence="8" id="KW-1185">Reference proteome</keyword>
<dbReference type="GO" id="GO:0005576">
    <property type="term" value="C:extracellular region"/>
    <property type="evidence" value="ECO:0007669"/>
    <property type="project" value="UniProtKB-SubCell"/>
</dbReference>
<evidence type="ECO:0000259" key="6">
    <source>
        <dbReference type="PROSITE" id="PS51473"/>
    </source>
</evidence>
<feature type="domain" description="Gnk2-homologous" evidence="6">
    <location>
        <begin position="19"/>
        <end position="128"/>
    </location>
</feature>
<dbReference type="InterPro" id="IPR050581">
    <property type="entry name" value="CRR_secretory_protein"/>
</dbReference>
<accession>A0A068VKF7</accession>
<evidence type="ECO:0000256" key="1">
    <source>
        <dbReference type="ARBA" id="ARBA00004613"/>
    </source>
</evidence>
<evidence type="ECO:0000256" key="4">
    <source>
        <dbReference type="ARBA" id="ARBA00022737"/>
    </source>
</evidence>
<dbReference type="Proteomes" id="UP000295252">
    <property type="component" value="Unassembled WGS sequence"/>
</dbReference>
<dbReference type="EMBL" id="HG742206">
    <property type="protein sequence ID" value="CDP21285.1"/>
    <property type="molecule type" value="Genomic_DNA"/>
</dbReference>
<dbReference type="Pfam" id="PF01657">
    <property type="entry name" value="Stress-antifung"/>
    <property type="match status" value="1"/>
</dbReference>
<protein>
    <submittedName>
        <fullName evidence="7">DH200=94 genomic scaffold, scaffold_3122</fullName>
    </submittedName>
</protein>
<evidence type="ECO:0000313" key="8">
    <source>
        <dbReference type="Proteomes" id="UP000295252"/>
    </source>
</evidence>
<reference evidence="8" key="1">
    <citation type="journal article" date="2014" name="Science">
        <title>The coffee genome provides insight into the convergent evolution of caffeine biosynthesis.</title>
        <authorList>
            <person name="Denoeud F."/>
            <person name="Carretero-Paulet L."/>
            <person name="Dereeper A."/>
            <person name="Droc G."/>
            <person name="Guyot R."/>
            <person name="Pietrella M."/>
            <person name="Zheng C."/>
            <person name="Alberti A."/>
            <person name="Anthony F."/>
            <person name="Aprea G."/>
            <person name="Aury J.M."/>
            <person name="Bento P."/>
            <person name="Bernard M."/>
            <person name="Bocs S."/>
            <person name="Campa C."/>
            <person name="Cenci A."/>
            <person name="Combes M.C."/>
            <person name="Crouzillat D."/>
            <person name="Da Silva C."/>
            <person name="Daddiego L."/>
            <person name="De Bellis F."/>
            <person name="Dussert S."/>
            <person name="Garsmeur O."/>
            <person name="Gayraud T."/>
            <person name="Guignon V."/>
            <person name="Jahn K."/>
            <person name="Jamilloux V."/>
            <person name="Joet T."/>
            <person name="Labadie K."/>
            <person name="Lan T."/>
            <person name="Leclercq J."/>
            <person name="Lepelley M."/>
            <person name="Leroy T."/>
            <person name="Li L.T."/>
            <person name="Librado P."/>
            <person name="Lopez L."/>
            <person name="Munoz A."/>
            <person name="Noel B."/>
            <person name="Pallavicini A."/>
            <person name="Perrotta G."/>
            <person name="Poncet V."/>
            <person name="Pot D."/>
            <person name="Priyono X."/>
            <person name="Rigoreau M."/>
            <person name="Rouard M."/>
            <person name="Rozas J."/>
            <person name="Tranchant-Dubreuil C."/>
            <person name="VanBuren R."/>
            <person name="Zhang Q."/>
            <person name="Andrade A.C."/>
            <person name="Argout X."/>
            <person name="Bertrand B."/>
            <person name="de Kochko A."/>
            <person name="Graziosi G."/>
            <person name="Henry R.J."/>
            <person name="Jayarama X."/>
            <person name="Ming R."/>
            <person name="Nagai C."/>
            <person name="Rounsley S."/>
            <person name="Sankoff D."/>
            <person name="Giuliano G."/>
            <person name="Albert V.A."/>
            <person name="Wincker P."/>
            <person name="Lashermes P."/>
        </authorList>
    </citation>
    <scope>NUCLEOTIDE SEQUENCE [LARGE SCALE GENOMIC DNA]</scope>
    <source>
        <strain evidence="8">cv. DH200-94</strain>
    </source>
</reference>
<evidence type="ECO:0000256" key="2">
    <source>
        <dbReference type="ARBA" id="ARBA00022525"/>
    </source>
</evidence>
<keyword evidence="2" id="KW-0964">Secreted</keyword>
<dbReference type="Gramene" id="CDP21285">
    <property type="protein sequence ID" value="CDP21285"/>
    <property type="gene ID" value="GSCOC_T00005760001"/>
</dbReference>
<dbReference type="InParanoid" id="A0A068VKF7"/>
<evidence type="ECO:0000256" key="3">
    <source>
        <dbReference type="ARBA" id="ARBA00022729"/>
    </source>
</evidence>
<keyword evidence="4" id="KW-0677">Repeat</keyword>
<proteinExistence type="inferred from homology"/>
<gene>
    <name evidence="7" type="ORF">GSCOC_T00005760001</name>
</gene>
<dbReference type="AlphaFoldDB" id="A0A068VKF7"/>
<dbReference type="InterPro" id="IPR038408">
    <property type="entry name" value="GNK2_sf"/>
</dbReference>
<dbReference type="PANTHER" id="PTHR32411:SF43">
    <property type="entry name" value="CYSTEINE-RICH REPEAT SECRETORY PROTEIN 38"/>
    <property type="match status" value="1"/>
</dbReference>
<dbReference type="Gene3D" id="3.30.430.20">
    <property type="entry name" value="Gnk2 domain, C-X8-C-X2-C motif"/>
    <property type="match status" value="1"/>
</dbReference>
<dbReference type="STRING" id="49390.A0A068VKF7"/>
<dbReference type="PhylomeDB" id="A0A068VKF7"/>
<evidence type="ECO:0000256" key="5">
    <source>
        <dbReference type="ARBA" id="ARBA00038515"/>
    </source>
</evidence>
<dbReference type="CDD" id="cd23509">
    <property type="entry name" value="Gnk2-like"/>
    <property type="match status" value="1"/>
</dbReference>
<comment type="similarity">
    <text evidence="5">Belongs to the cysteine-rich repeat secretory protein family.</text>
</comment>
<keyword evidence="3" id="KW-0732">Signal</keyword>
<dbReference type="PROSITE" id="PS51473">
    <property type="entry name" value="GNK2"/>
    <property type="match status" value="1"/>
</dbReference>